<proteinExistence type="inferred from homology"/>
<evidence type="ECO:0000256" key="1">
    <source>
        <dbReference type="ARBA" id="ARBA00005910"/>
    </source>
</evidence>
<name>A0ABM1N3W5_NICVS</name>
<protein>
    <submittedName>
        <fullName evidence="5">Phosphatidylinositol 4,5-bisphosphate 5-phosphatase A-like isoform X1</fullName>
    </submittedName>
</protein>
<keyword evidence="4" id="KW-1185">Reference proteome</keyword>
<dbReference type="InterPro" id="IPR036691">
    <property type="entry name" value="Endo/exonu/phosph_ase_sf"/>
</dbReference>
<feature type="domain" description="Inositol polyphosphate-related phosphatase" evidence="3">
    <location>
        <begin position="2"/>
        <end position="312"/>
    </location>
</feature>
<evidence type="ECO:0000313" key="4">
    <source>
        <dbReference type="Proteomes" id="UP000695000"/>
    </source>
</evidence>
<gene>
    <name evidence="5" type="primary">LOC108566230</name>
</gene>
<dbReference type="Proteomes" id="UP000695000">
    <property type="component" value="Unplaced"/>
</dbReference>
<sequence length="463" mass="53689">MDDLKIYFATYNVGTSSPEQSLLEMLSLSSNPKNDKATPDFYVIGLQEVSAQPVKLMIDAFNDDPWTRALKEILAPRNYIKLKTIRLQGLVLSVYALRKHLLNVREIESNYTRTGLSGLWGNKGAVSIRLGIYGCTICFVNAHLSAHDHQLDDRIEDYNTIVKDQEFHVSGNNTIFFHDYIFWMGDLNFRLLENFDRSPEEIERIINKGNIDELFKHDQLRSVMQKKVAFSELDEGNPLFPPTFKFEVGDSKYDHKRRPAWTDRILYKVHPNNYDNITLHAEQKSYISHPQYTLSDHKPVTSEFVIKTPQLTKRLATFTLIDSQVLSEYGEEVVKFDKISNWWDNEENCISFEFLHYHKINRDDWIGVYKADFCCLDEYQTYEYVMKNSSPTPTPKNKVSPQMSPNSSVQNPEGFSKKYNITFSQPSNKHDGLYRLIYVSETEDKVRSVLGISDAFTISDKDD</sequence>
<organism evidence="4 5">
    <name type="scientific">Nicrophorus vespilloides</name>
    <name type="common">Boreal carrion beetle</name>
    <dbReference type="NCBI Taxonomy" id="110193"/>
    <lineage>
        <taxon>Eukaryota</taxon>
        <taxon>Metazoa</taxon>
        <taxon>Ecdysozoa</taxon>
        <taxon>Arthropoda</taxon>
        <taxon>Hexapoda</taxon>
        <taxon>Insecta</taxon>
        <taxon>Pterygota</taxon>
        <taxon>Neoptera</taxon>
        <taxon>Endopterygota</taxon>
        <taxon>Coleoptera</taxon>
        <taxon>Polyphaga</taxon>
        <taxon>Staphyliniformia</taxon>
        <taxon>Silphidae</taxon>
        <taxon>Nicrophorinae</taxon>
        <taxon>Nicrophorus</taxon>
    </lineage>
</organism>
<dbReference type="Gene3D" id="2.60.40.2840">
    <property type="match status" value="1"/>
</dbReference>
<accession>A0ABM1N3W5</accession>
<feature type="region of interest" description="Disordered" evidence="2">
    <location>
        <begin position="390"/>
        <end position="413"/>
    </location>
</feature>
<dbReference type="SMART" id="SM00128">
    <property type="entry name" value="IPPc"/>
    <property type="match status" value="1"/>
</dbReference>
<evidence type="ECO:0000259" key="3">
    <source>
        <dbReference type="SMART" id="SM00128"/>
    </source>
</evidence>
<dbReference type="InterPro" id="IPR046985">
    <property type="entry name" value="IP5"/>
</dbReference>
<dbReference type="PANTHER" id="PTHR11200">
    <property type="entry name" value="INOSITOL 5-PHOSPHATASE"/>
    <property type="match status" value="1"/>
</dbReference>
<dbReference type="Pfam" id="PF17751">
    <property type="entry name" value="SKICH"/>
    <property type="match status" value="1"/>
</dbReference>
<reference evidence="5" key="1">
    <citation type="submission" date="2025-08" db="UniProtKB">
        <authorList>
            <consortium name="RefSeq"/>
        </authorList>
    </citation>
    <scope>IDENTIFICATION</scope>
    <source>
        <tissue evidence="5">Whole Larva</tissue>
    </source>
</reference>
<comment type="similarity">
    <text evidence="1">Belongs to the inositol 1,4,5-trisphosphate 5-phosphatase type II family.</text>
</comment>
<evidence type="ECO:0000313" key="5">
    <source>
        <dbReference type="RefSeq" id="XP_017781515.1"/>
    </source>
</evidence>
<dbReference type="GeneID" id="108566230"/>
<dbReference type="Pfam" id="PF22669">
    <property type="entry name" value="Exo_endo_phos2"/>
    <property type="match status" value="1"/>
</dbReference>
<dbReference type="InterPro" id="IPR000300">
    <property type="entry name" value="IPPc"/>
</dbReference>
<dbReference type="InterPro" id="IPR041611">
    <property type="entry name" value="SKICH"/>
</dbReference>
<dbReference type="Gene3D" id="3.60.10.10">
    <property type="entry name" value="Endonuclease/exonuclease/phosphatase"/>
    <property type="match status" value="1"/>
</dbReference>
<dbReference type="SUPFAM" id="SSF56219">
    <property type="entry name" value="DNase I-like"/>
    <property type="match status" value="1"/>
</dbReference>
<dbReference type="PANTHER" id="PTHR11200:SF275">
    <property type="entry name" value="LD06095P"/>
    <property type="match status" value="1"/>
</dbReference>
<evidence type="ECO:0000256" key="2">
    <source>
        <dbReference type="SAM" id="MobiDB-lite"/>
    </source>
</evidence>
<dbReference type="RefSeq" id="XP_017781515.1">
    <property type="nucleotide sequence ID" value="XM_017926026.1"/>
</dbReference>